<dbReference type="Pfam" id="PF13359">
    <property type="entry name" value="DDE_Tnp_4"/>
    <property type="match status" value="1"/>
</dbReference>
<name>A0A2G9REY4_AQUCT</name>
<feature type="domain" description="DDE Tnp4" evidence="3">
    <location>
        <begin position="6"/>
        <end position="64"/>
    </location>
</feature>
<evidence type="ECO:0000313" key="4">
    <source>
        <dbReference type="EMBL" id="PIO25773.1"/>
    </source>
</evidence>
<reference evidence="5" key="1">
    <citation type="journal article" date="2017" name="Nat. Commun.">
        <title>The North American bullfrog draft genome provides insight into hormonal regulation of long noncoding RNA.</title>
        <authorList>
            <person name="Hammond S.A."/>
            <person name="Warren R.L."/>
            <person name="Vandervalk B.P."/>
            <person name="Kucuk E."/>
            <person name="Khan H."/>
            <person name="Gibb E.A."/>
            <person name="Pandoh P."/>
            <person name="Kirk H."/>
            <person name="Zhao Y."/>
            <person name="Jones M."/>
            <person name="Mungall A.J."/>
            <person name="Coope R."/>
            <person name="Pleasance S."/>
            <person name="Moore R.A."/>
            <person name="Holt R.A."/>
            <person name="Round J.M."/>
            <person name="Ohora S."/>
            <person name="Walle B.V."/>
            <person name="Veldhoen N."/>
            <person name="Helbing C.C."/>
            <person name="Birol I."/>
        </authorList>
    </citation>
    <scope>NUCLEOTIDE SEQUENCE [LARGE SCALE GENOMIC DNA]</scope>
</reference>
<evidence type="ECO:0000256" key="2">
    <source>
        <dbReference type="ARBA" id="ARBA00022723"/>
    </source>
</evidence>
<dbReference type="GO" id="GO:0046872">
    <property type="term" value="F:metal ion binding"/>
    <property type="evidence" value="ECO:0007669"/>
    <property type="project" value="UniProtKB-KW"/>
</dbReference>
<gene>
    <name evidence="4" type="ORF">AB205_0113670</name>
</gene>
<organism evidence="4 5">
    <name type="scientific">Aquarana catesbeiana</name>
    <name type="common">American bullfrog</name>
    <name type="synonym">Rana catesbeiana</name>
    <dbReference type="NCBI Taxonomy" id="8400"/>
    <lineage>
        <taxon>Eukaryota</taxon>
        <taxon>Metazoa</taxon>
        <taxon>Chordata</taxon>
        <taxon>Craniata</taxon>
        <taxon>Vertebrata</taxon>
        <taxon>Euteleostomi</taxon>
        <taxon>Amphibia</taxon>
        <taxon>Batrachia</taxon>
        <taxon>Anura</taxon>
        <taxon>Neobatrachia</taxon>
        <taxon>Ranoidea</taxon>
        <taxon>Ranidae</taxon>
        <taxon>Aquarana</taxon>
    </lineage>
</organism>
<accession>A0A2G9REY4</accession>
<evidence type="ECO:0000259" key="3">
    <source>
        <dbReference type="Pfam" id="PF13359"/>
    </source>
</evidence>
<evidence type="ECO:0000256" key="1">
    <source>
        <dbReference type="ARBA" id="ARBA00001968"/>
    </source>
</evidence>
<comment type="cofactor">
    <cofactor evidence="1">
        <name>a divalent metal cation</name>
        <dbReference type="ChEBI" id="CHEBI:60240"/>
    </cofactor>
</comment>
<protein>
    <recommendedName>
        <fullName evidence="3">DDE Tnp4 domain-containing protein</fullName>
    </recommendedName>
</protein>
<dbReference type="Proteomes" id="UP000228934">
    <property type="component" value="Unassembled WGS sequence"/>
</dbReference>
<proteinExistence type="predicted"/>
<dbReference type="InterPro" id="IPR027806">
    <property type="entry name" value="HARBI1_dom"/>
</dbReference>
<keyword evidence="2" id="KW-0479">Metal-binding</keyword>
<dbReference type="OrthoDB" id="10061326at2759"/>
<dbReference type="EMBL" id="KV948844">
    <property type="protein sequence ID" value="PIO25773.1"/>
    <property type="molecule type" value="Genomic_DNA"/>
</dbReference>
<evidence type="ECO:0000313" key="5">
    <source>
        <dbReference type="Proteomes" id="UP000228934"/>
    </source>
</evidence>
<dbReference type="AlphaFoldDB" id="A0A2G9REY4"/>
<keyword evidence="5" id="KW-1185">Reference proteome</keyword>
<sequence>MRPFPMRNLTPEQRIYNYRLSRARRVVENAFGILSSRFRLFLKAINLAEYKLNHVVLCCCILHNYLRRNASSYLASLSSEVDFAVSGLAESTVMTALESGRAGLPSQIAEMSGKSIWSTLWVEGQWLYSKMLPMWNKTII</sequence>